<feature type="compositionally biased region" description="Polar residues" evidence="1">
    <location>
        <begin position="11"/>
        <end position="20"/>
    </location>
</feature>
<gene>
    <name evidence="2" type="ORF">EUGRSUZ_H02149</name>
</gene>
<dbReference type="Gramene" id="KCW59425">
    <property type="protein sequence ID" value="KCW59425"/>
    <property type="gene ID" value="EUGRSUZ_H02149"/>
</dbReference>
<proteinExistence type="predicted"/>
<protein>
    <submittedName>
        <fullName evidence="2">Uncharacterized protein</fullName>
    </submittedName>
</protein>
<dbReference type="InParanoid" id="A0A059B1B9"/>
<feature type="region of interest" description="Disordered" evidence="1">
    <location>
        <begin position="1"/>
        <end position="23"/>
    </location>
</feature>
<reference evidence="2" key="1">
    <citation type="submission" date="2013-07" db="EMBL/GenBank/DDBJ databases">
        <title>The genome of Eucalyptus grandis.</title>
        <authorList>
            <person name="Schmutz J."/>
            <person name="Hayes R."/>
            <person name="Myburg A."/>
            <person name="Tuskan G."/>
            <person name="Grattapaglia D."/>
            <person name="Rokhsar D.S."/>
        </authorList>
    </citation>
    <scope>NUCLEOTIDE SEQUENCE</scope>
    <source>
        <tissue evidence="2">Leaf extractions</tissue>
    </source>
</reference>
<evidence type="ECO:0000256" key="1">
    <source>
        <dbReference type="SAM" id="MobiDB-lite"/>
    </source>
</evidence>
<dbReference type="AlphaFoldDB" id="A0A059B1B9"/>
<evidence type="ECO:0000313" key="2">
    <source>
        <dbReference type="EMBL" id="KCW59425.1"/>
    </source>
</evidence>
<name>A0A059B1B9_EUCGR</name>
<accession>A0A059B1B9</accession>
<dbReference type="EMBL" id="KK198760">
    <property type="protein sequence ID" value="KCW59425.1"/>
    <property type="molecule type" value="Genomic_DNA"/>
</dbReference>
<organism evidence="2">
    <name type="scientific">Eucalyptus grandis</name>
    <name type="common">Flooded gum</name>
    <dbReference type="NCBI Taxonomy" id="71139"/>
    <lineage>
        <taxon>Eukaryota</taxon>
        <taxon>Viridiplantae</taxon>
        <taxon>Streptophyta</taxon>
        <taxon>Embryophyta</taxon>
        <taxon>Tracheophyta</taxon>
        <taxon>Spermatophyta</taxon>
        <taxon>Magnoliopsida</taxon>
        <taxon>eudicotyledons</taxon>
        <taxon>Gunneridae</taxon>
        <taxon>Pentapetalae</taxon>
        <taxon>rosids</taxon>
        <taxon>malvids</taxon>
        <taxon>Myrtales</taxon>
        <taxon>Myrtaceae</taxon>
        <taxon>Myrtoideae</taxon>
        <taxon>Eucalypteae</taxon>
        <taxon>Eucalyptus</taxon>
    </lineage>
</organism>
<sequence>MKGNRSYLTDLGNSTTCRTKQNQEKHKNAVRHYFFTKATEIEFFKAILEHAIGNKQKYYLRGDGRIFIIILKGYMRFK</sequence>